<proteinExistence type="inferred from homology"/>
<keyword evidence="2 7" id="KW-0812">Transmembrane</keyword>
<dbReference type="HOGENOM" id="CLU_028200_0_4_1"/>
<dbReference type="GeneID" id="19396188"/>
<evidence type="ECO:0000256" key="2">
    <source>
        <dbReference type="ARBA" id="ARBA00022692"/>
    </source>
</evidence>
<dbReference type="EMBL" id="KB908481">
    <property type="protein sequence ID" value="EOA91636.1"/>
    <property type="molecule type" value="Genomic_DNA"/>
</dbReference>
<evidence type="ECO:0000256" key="5">
    <source>
        <dbReference type="ARBA" id="ARBA00038359"/>
    </source>
</evidence>
<feature type="transmembrane region" description="Helical" evidence="7">
    <location>
        <begin position="166"/>
        <end position="190"/>
    </location>
</feature>
<feature type="transmembrane region" description="Helical" evidence="7">
    <location>
        <begin position="202"/>
        <end position="222"/>
    </location>
</feature>
<dbReference type="STRING" id="671987.R0J4L1"/>
<comment type="subcellular location">
    <subcellularLocation>
        <location evidence="1">Membrane</location>
        <topology evidence="1">Multi-pass membrane protein</topology>
    </subcellularLocation>
</comment>
<evidence type="ECO:0000259" key="8">
    <source>
        <dbReference type="Pfam" id="PF20684"/>
    </source>
</evidence>
<feature type="domain" description="Rhodopsin" evidence="8">
    <location>
        <begin position="31"/>
        <end position="266"/>
    </location>
</feature>
<feature type="compositionally biased region" description="Basic and acidic residues" evidence="6">
    <location>
        <begin position="356"/>
        <end position="367"/>
    </location>
</feature>
<feature type="transmembrane region" description="Helical" evidence="7">
    <location>
        <begin position="90"/>
        <end position="112"/>
    </location>
</feature>
<feature type="transmembrane region" description="Helical" evidence="7">
    <location>
        <begin position="242"/>
        <end position="261"/>
    </location>
</feature>
<keyword evidence="3 7" id="KW-1133">Transmembrane helix</keyword>
<dbReference type="InterPro" id="IPR049326">
    <property type="entry name" value="Rhodopsin_dom_fungi"/>
</dbReference>
<evidence type="ECO:0000256" key="6">
    <source>
        <dbReference type="SAM" id="MobiDB-lite"/>
    </source>
</evidence>
<dbReference type="eggNOG" id="ENOG502S025">
    <property type="taxonomic scope" value="Eukaryota"/>
</dbReference>
<feature type="transmembrane region" description="Helical" evidence="7">
    <location>
        <begin position="124"/>
        <end position="146"/>
    </location>
</feature>
<feature type="transmembrane region" description="Helical" evidence="7">
    <location>
        <begin position="14"/>
        <end position="35"/>
    </location>
</feature>
<name>R0J4L1_EXST2</name>
<dbReference type="GO" id="GO:0016020">
    <property type="term" value="C:membrane"/>
    <property type="evidence" value="ECO:0007669"/>
    <property type="project" value="UniProtKB-SubCell"/>
</dbReference>
<dbReference type="Proteomes" id="UP000016935">
    <property type="component" value="Unassembled WGS sequence"/>
</dbReference>
<evidence type="ECO:0000256" key="7">
    <source>
        <dbReference type="SAM" id="Phobius"/>
    </source>
</evidence>
<evidence type="ECO:0000256" key="3">
    <source>
        <dbReference type="ARBA" id="ARBA00022989"/>
    </source>
</evidence>
<feature type="transmembrane region" description="Helical" evidence="7">
    <location>
        <begin position="47"/>
        <end position="70"/>
    </location>
</feature>
<dbReference type="PANTHER" id="PTHR33048">
    <property type="entry name" value="PTH11-LIKE INTEGRAL MEMBRANE PROTEIN (AFU_ORTHOLOGUE AFUA_5G11245)"/>
    <property type="match status" value="1"/>
</dbReference>
<dbReference type="OrthoDB" id="444631at2759"/>
<reference evidence="9 10" key="1">
    <citation type="journal article" date="2012" name="PLoS Pathog.">
        <title>Diverse lifestyles and strategies of plant pathogenesis encoded in the genomes of eighteen Dothideomycetes fungi.</title>
        <authorList>
            <person name="Ohm R.A."/>
            <person name="Feau N."/>
            <person name="Henrissat B."/>
            <person name="Schoch C.L."/>
            <person name="Horwitz B.A."/>
            <person name="Barry K.W."/>
            <person name="Condon B.J."/>
            <person name="Copeland A.C."/>
            <person name="Dhillon B."/>
            <person name="Glaser F."/>
            <person name="Hesse C.N."/>
            <person name="Kosti I."/>
            <person name="LaButti K."/>
            <person name="Lindquist E.A."/>
            <person name="Lucas S."/>
            <person name="Salamov A.A."/>
            <person name="Bradshaw R.E."/>
            <person name="Ciuffetti L."/>
            <person name="Hamelin R.C."/>
            <person name="Kema G.H.J."/>
            <person name="Lawrence C."/>
            <person name="Scott J.A."/>
            <person name="Spatafora J.W."/>
            <person name="Turgeon B.G."/>
            <person name="de Wit P.J.G.M."/>
            <person name="Zhong S."/>
            <person name="Goodwin S.B."/>
            <person name="Grigoriev I.V."/>
        </authorList>
    </citation>
    <scope>NUCLEOTIDE SEQUENCE [LARGE SCALE GENOMIC DNA]</scope>
    <source>
        <strain evidence="10">28A</strain>
    </source>
</reference>
<sequence>MAGSLEANSRGREAVIISSVFTFLALIIVILRLYARLYIIRCAGIEDLGIALAMLCSIGLTICIGIQAGFGMGRHFRDVPPEDMPVFLKAFWSSLMVYYMSLGLTKGSMLLQYRRIFPTKAFQVANWSVMAVVICYTIWTVFSSIFACVPIRAFWTKEPARCINQFAMWFTNAGINITTDFAIILLPIPVIRSLNLGKRQKIGLISIFAVGGFVCVVSILRLQSLVAISNSTDQTFDNPPAATWSSVETNVGIICACLPLLRPLLAKYLPRAFTSRHRSQYSRHNYPATYGSKGGSKGGSKALRTKESYALNVTKRSNDSHEDGRDIQVVTDIHIKVEGSQSEPADAWRTQSSQQHWDESSSNKDIEIASTSEMLGEAPCHPTR</sequence>
<feature type="region of interest" description="Disordered" evidence="6">
    <location>
        <begin position="338"/>
        <end position="384"/>
    </location>
</feature>
<reference evidence="9 10" key="2">
    <citation type="journal article" date="2013" name="PLoS Genet.">
        <title>Comparative genome structure, secondary metabolite, and effector coding capacity across Cochliobolus pathogens.</title>
        <authorList>
            <person name="Condon B.J."/>
            <person name="Leng Y."/>
            <person name="Wu D."/>
            <person name="Bushley K.E."/>
            <person name="Ohm R.A."/>
            <person name="Otillar R."/>
            <person name="Martin J."/>
            <person name="Schackwitz W."/>
            <person name="Grimwood J."/>
            <person name="MohdZainudin N."/>
            <person name="Xue C."/>
            <person name="Wang R."/>
            <person name="Manning V.A."/>
            <person name="Dhillon B."/>
            <person name="Tu Z.J."/>
            <person name="Steffenson B.J."/>
            <person name="Salamov A."/>
            <person name="Sun H."/>
            <person name="Lowry S."/>
            <person name="LaButti K."/>
            <person name="Han J."/>
            <person name="Copeland A."/>
            <person name="Lindquist E."/>
            <person name="Barry K."/>
            <person name="Schmutz J."/>
            <person name="Baker S.E."/>
            <person name="Ciuffetti L.M."/>
            <person name="Grigoriev I.V."/>
            <person name="Zhong S."/>
            <person name="Turgeon B.G."/>
        </authorList>
    </citation>
    <scope>NUCLEOTIDE SEQUENCE [LARGE SCALE GENOMIC DNA]</scope>
    <source>
        <strain evidence="10">28A</strain>
    </source>
</reference>
<evidence type="ECO:0000256" key="4">
    <source>
        <dbReference type="ARBA" id="ARBA00023136"/>
    </source>
</evidence>
<comment type="similarity">
    <text evidence="5">Belongs to the SAT4 family.</text>
</comment>
<dbReference type="PANTHER" id="PTHR33048:SF47">
    <property type="entry name" value="INTEGRAL MEMBRANE PROTEIN-RELATED"/>
    <property type="match status" value="1"/>
</dbReference>
<dbReference type="InterPro" id="IPR052337">
    <property type="entry name" value="SAT4-like"/>
</dbReference>
<evidence type="ECO:0000256" key="1">
    <source>
        <dbReference type="ARBA" id="ARBA00004141"/>
    </source>
</evidence>
<dbReference type="RefSeq" id="XP_008020761.1">
    <property type="nucleotide sequence ID" value="XM_008022570.1"/>
</dbReference>
<feature type="compositionally biased region" description="Polar residues" evidence="6">
    <location>
        <begin position="339"/>
        <end position="355"/>
    </location>
</feature>
<keyword evidence="4 7" id="KW-0472">Membrane</keyword>
<evidence type="ECO:0000313" key="10">
    <source>
        <dbReference type="Proteomes" id="UP000016935"/>
    </source>
</evidence>
<dbReference type="Pfam" id="PF20684">
    <property type="entry name" value="Fung_rhodopsin"/>
    <property type="match status" value="1"/>
</dbReference>
<gene>
    <name evidence="9" type="ORF">SETTUDRAFT_133356</name>
</gene>
<organism evidence="9 10">
    <name type="scientific">Exserohilum turcicum (strain 28A)</name>
    <name type="common">Northern leaf blight fungus</name>
    <name type="synonym">Setosphaeria turcica</name>
    <dbReference type="NCBI Taxonomy" id="671987"/>
    <lineage>
        <taxon>Eukaryota</taxon>
        <taxon>Fungi</taxon>
        <taxon>Dikarya</taxon>
        <taxon>Ascomycota</taxon>
        <taxon>Pezizomycotina</taxon>
        <taxon>Dothideomycetes</taxon>
        <taxon>Pleosporomycetidae</taxon>
        <taxon>Pleosporales</taxon>
        <taxon>Pleosporineae</taxon>
        <taxon>Pleosporaceae</taxon>
        <taxon>Exserohilum</taxon>
    </lineage>
</organism>
<evidence type="ECO:0000313" key="9">
    <source>
        <dbReference type="EMBL" id="EOA91636.1"/>
    </source>
</evidence>
<accession>R0J4L1</accession>
<dbReference type="AlphaFoldDB" id="R0J4L1"/>
<keyword evidence="10" id="KW-1185">Reference proteome</keyword>
<protein>
    <recommendedName>
        <fullName evidence="8">Rhodopsin domain-containing protein</fullName>
    </recommendedName>
</protein>